<organism evidence="1">
    <name type="scientific">African swine fever virus</name>
    <name type="common">ASFV</name>
    <dbReference type="NCBI Taxonomy" id="10497"/>
    <lineage>
        <taxon>Viruses</taxon>
        <taxon>Varidnaviria</taxon>
        <taxon>Bamfordvirae</taxon>
        <taxon>Nucleocytoviricota</taxon>
        <taxon>Pokkesviricetes</taxon>
        <taxon>Asfuvirales</taxon>
        <taxon>Asfarviridae</taxon>
        <taxon>Asfivirus</taxon>
        <taxon>Asfivirus haemorrhagiae</taxon>
    </lineage>
</organism>
<dbReference type="EMBL" id="MN641876">
    <property type="protein sequence ID" value="QII88757.1"/>
    <property type="molecule type" value="Genomic_DNA"/>
</dbReference>
<proteinExistence type="predicted"/>
<organismHost>
    <name type="scientific">Ornithodoros</name>
    <name type="common">relapsing fever ticks</name>
    <dbReference type="NCBI Taxonomy" id="6937"/>
</organismHost>
<protein>
    <submittedName>
        <fullName evidence="1">PC315R</fullName>
    </submittedName>
</protein>
<organismHost>
    <name type="scientific">Ornithodoros moubata</name>
    <name type="common">Soft tick</name>
    <name type="synonym">Argasid tick</name>
    <dbReference type="NCBI Taxonomy" id="6938"/>
</organismHost>
<evidence type="ECO:0000313" key="1">
    <source>
        <dbReference type="EMBL" id="QII88757.1"/>
    </source>
</evidence>
<name>A0A6G7KTR3_ASF</name>
<organismHost>
    <name type="scientific">Sus scrofa</name>
    <name type="common">Pig</name>
    <dbReference type="NCBI Taxonomy" id="9823"/>
</organismHost>
<accession>A0A6G7KTR3</accession>
<reference evidence="1" key="1">
    <citation type="submission" date="2019-11" db="EMBL/GenBank/DDBJ databases">
        <authorList>
            <person name="Ndlovu S.S."/>
            <person name="Carulei O."/>
        </authorList>
    </citation>
    <scope>NUCLEOTIDE SEQUENCE [LARGE SCALE GENOMIC DNA]</scope>
    <source>
        <strain evidence="1">RSA_W1_1999</strain>
    </source>
</reference>
<organismHost>
    <name type="scientific">Phacochoerus aethiopicus</name>
    <name type="common">Warthog</name>
    <dbReference type="NCBI Taxonomy" id="85517"/>
</organismHost>
<sequence length="329" mass="38505">MDALLQEIQKLSQPSLQKENNVVCDLCFMQMQKISIYQLLCEECGQLQDWFVPVYIAKFTVYSRLQIVGANTSYHQRDLDKANSSVYTSLQFHHILQELKTLYVMYMDAGQKPFPIQVLQETAHSYIQVQQHRVIRSITKLQILPSILRTICLQLYIACTVADAARFTQLITKGISRGMDLLRSLFVHNTITLYVVLYPIHSFIITTYNALQIIQIHQELQEENVYILQEIVTSFILYADAKNIGVDLIRRTVVFATMYIVLRRAYYPIQIVTVVYQCTIRKNTITRALTMYVDYYSHFMSLYVQYHLYAAKKLFLTTFKLKVKTKRLN</sequence>
<gene>
    <name evidence="1" type="primary">C315R</name>
</gene>
<organismHost>
    <name type="scientific">Potamochoerus larvatus</name>
    <name type="common">Bushpig</name>
    <dbReference type="NCBI Taxonomy" id="273792"/>
</organismHost>
<organismHost>
    <name type="scientific">Phacochoerus africanus</name>
    <name type="common">Warthog</name>
    <dbReference type="NCBI Taxonomy" id="41426"/>
</organismHost>